<evidence type="ECO:0000256" key="1">
    <source>
        <dbReference type="SAM" id="Phobius"/>
    </source>
</evidence>
<dbReference type="Proteomes" id="UP000632339">
    <property type="component" value="Unassembled WGS sequence"/>
</dbReference>
<organism evidence="4 5">
    <name type="scientific">Dyadobacter beijingensis</name>
    <dbReference type="NCBI Taxonomy" id="365489"/>
    <lineage>
        <taxon>Bacteria</taxon>
        <taxon>Pseudomonadati</taxon>
        <taxon>Bacteroidota</taxon>
        <taxon>Cytophagia</taxon>
        <taxon>Cytophagales</taxon>
        <taxon>Spirosomataceae</taxon>
        <taxon>Dyadobacter</taxon>
    </lineage>
</organism>
<evidence type="ECO:0000259" key="3">
    <source>
        <dbReference type="Pfam" id="PF16344"/>
    </source>
</evidence>
<comment type="caution">
    <text evidence="4">The sequence shown here is derived from an EMBL/GenBank/DDBJ whole genome shotgun (WGS) entry which is preliminary data.</text>
</comment>
<proteinExistence type="predicted"/>
<evidence type="ECO:0000313" key="5">
    <source>
        <dbReference type="Proteomes" id="UP000632339"/>
    </source>
</evidence>
<dbReference type="Pfam" id="PF16344">
    <property type="entry name" value="FecR_C"/>
    <property type="match status" value="1"/>
</dbReference>
<dbReference type="Gene3D" id="3.55.50.30">
    <property type="match status" value="1"/>
</dbReference>
<feature type="transmembrane region" description="Helical" evidence="1">
    <location>
        <begin position="116"/>
        <end position="135"/>
    </location>
</feature>
<accession>A0ABQ2I0X6</accession>
<evidence type="ECO:0000313" key="4">
    <source>
        <dbReference type="EMBL" id="GGM94046.1"/>
    </source>
</evidence>
<protein>
    <recommendedName>
        <fullName evidence="6">FecR family protein</fullName>
    </recommendedName>
</protein>
<evidence type="ECO:0008006" key="6">
    <source>
        <dbReference type="Google" id="ProtNLM"/>
    </source>
</evidence>
<dbReference type="InterPro" id="IPR032508">
    <property type="entry name" value="FecR_C"/>
</dbReference>
<feature type="domain" description="Protein FecR C-terminal" evidence="3">
    <location>
        <begin position="308"/>
        <end position="375"/>
    </location>
</feature>
<dbReference type="Gene3D" id="2.60.120.1440">
    <property type="match status" value="1"/>
</dbReference>
<keyword evidence="5" id="KW-1185">Reference proteome</keyword>
<name>A0ABQ2I0X6_9BACT</name>
<keyword evidence="1" id="KW-1133">Transmembrane helix</keyword>
<dbReference type="PANTHER" id="PTHR30273:SF2">
    <property type="entry name" value="PROTEIN FECR"/>
    <property type="match status" value="1"/>
</dbReference>
<evidence type="ECO:0000259" key="2">
    <source>
        <dbReference type="Pfam" id="PF04773"/>
    </source>
</evidence>
<dbReference type="PANTHER" id="PTHR30273">
    <property type="entry name" value="PERIPLASMIC SIGNAL SENSOR AND SIGMA FACTOR ACTIVATOR FECR-RELATED"/>
    <property type="match status" value="1"/>
</dbReference>
<dbReference type="Pfam" id="PF04773">
    <property type="entry name" value="FecR"/>
    <property type="match status" value="1"/>
</dbReference>
<keyword evidence="1" id="KW-0472">Membrane</keyword>
<dbReference type="InterPro" id="IPR006860">
    <property type="entry name" value="FecR"/>
</dbReference>
<dbReference type="InterPro" id="IPR012373">
    <property type="entry name" value="Ferrdict_sens_TM"/>
</dbReference>
<sequence>MMIQAFADYPPSKRTKWCFNMKYYKDYDLEDFLQDDSFRSWVSGTADATADLWEEIVRLYPDKKVIMQQARELILTWQEHSAIVTDQQLEDQVQRILHTTQAATEEPGQRLAWRNWLSVAAMVTLLVALGGAFFWKSEQQAGKPGGQVAYMPEATAAMKEVVNTSARQMRIGLPDGSRVSLAPKGRISYANDFINHKKREVYLSGEAFFDVTKDPQNPFFVYANGLVTRVLGTSFLVKTSDTNVEVQVHSGRVSVLPLKDIEHPSERSNELLLTPNQQAVFSVKDNVISKTITNMPLELIKPDAEAGFVFENQPVSKVFSALEKVYGIPIVYDAAVMEQCSLRVELSNEPFFTKLDIITQTLGAAYRVSDGQVVISSEGCR</sequence>
<reference evidence="5" key="1">
    <citation type="journal article" date="2019" name="Int. J. Syst. Evol. Microbiol.">
        <title>The Global Catalogue of Microorganisms (GCM) 10K type strain sequencing project: providing services to taxonomists for standard genome sequencing and annotation.</title>
        <authorList>
            <consortium name="The Broad Institute Genomics Platform"/>
            <consortium name="The Broad Institute Genome Sequencing Center for Infectious Disease"/>
            <person name="Wu L."/>
            <person name="Ma J."/>
        </authorList>
    </citation>
    <scope>NUCLEOTIDE SEQUENCE [LARGE SCALE GENOMIC DNA]</scope>
    <source>
        <strain evidence="5">CGMCC 1.6375</strain>
    </source>
</reference>
<keyword evidence="1" id="KW-0812">Transmembrane</keyword>
<feature type="domain" description="FecR protein" evidence="2">
    <location>
        <begin position="162"/>
        <end position="253"/>
    </location>
</feature>
<gene>
    <name evidence="4" type="ORF">GCM10010967_28990</name>
</gene>
<dbReference type="EMBL" id="BMLI01000001">
    <property type="protein sequence ID" value="GGM94046.1"/>
    <property type="molecule type" value="Genomic_DNA"/>
</dbReference>